<gene>
    <name evidence="2" type="ORF">ASEP1449_LOCUS5756</name>
</gene>
<name>A0A7S2UAQ9_9STRA</name>
<dbReference type="AlphaFoldDB" id="A0A7S2UAQ9"/>
<accession>A0A7S2UAQ9</accession>
<dbReference type="InterPro" id="IPR021414">
    <property type="entry name" value="DUF3054"/>
</dbReference>
<feature type="transmembrane region" description="Helical" evidence="1">
    <location>
        <begin position="132"/>
        <end position="152"/>
    </location>
</feature>
<evidence type="ECO:0000313" key="2">
    <source>
        <dbReference type="EMBL" id="CAD9813931.1"/>
    </source>
</evidence>
<dbReference type="EMBL" id="HBHQ01008592">
    <property type="protein sequence ID" value="CAD9813931.1"/>
    <property type="molecule type" value="Transcribed_RNA"/>
</dbReference>
<dbReference type="PANTHER" id="PTHR35283:SF3">
    <property type="entry name" value="T12C22.21 PROTEIN"/>
    <property type="match status" value="1"/>
</dbReference>
<organism evidence="2">
    <name type="scientific">Attheya septentrionalis</name>
    <dbReference type="NCBI Taxonomy" id="420275"/>
    <lineage>
        <taxon>Eukaryota</taxon>
        <taxon>Sar</taxon>
        <taxon>Stramenopiles</taxon>
        <taxon>Ochrophyta</taxon>
        <taxon>Bacillariophyta</taxon>
        <taxon>Coscinodiscophyceae</taxon>
        <taxon>Chaetocerotophycidae</taxon>
        <taxon>Chaetocerotales</taxon>
        <taxon>Attheyaceae</taxon>
        <taxon>Attheya</taxon>
    </lineage>
</organism>
<feature type="transmembrane region" description="Helical" evidence="1">
    <location>
        <begin position="198"/>
        <end position="220"/>
    </location>
</feature>
<dbReference type="PANTHER" id="PTHR35283">
    <property type="entry name" value="T12C22.21 PROTEIN"/>
    <property type="match status" value="1"/>
</dbReference>
<dbReference type="Pfam" id="PF11255">
    <property type="entry name" value="DUF3054"/>
    <property type="match status" value="1"/>
</dbReference>
<keyword evidence="1" id="KW-1133">Transmembrane helix</keyword>
<keyword evidence="1" id="KW-0472">Membrane</keyword>
<protein>
    <submittedName>
        <fullName evidence="2">Uncharacterized protein</fullName>
    </submittedName>
</protein>
<feature type="transmembrane region" description="Helical" evidence="1">
    <location>
        <begin position="100"/>
        <end position="120"/>
    </location>
</feature>
<sequence length="228" mass="23503">MMINFVAVGKWFAMGLVIIGNASAFSPVSVGKVLSTSSGRLPRAYTGVPISIVSPLKSDYSIPKLALNLVSPTPDQDEEVISINEIEAGDDSSSPWGGVLGRPVLAGLDVLSLVIFAAVGKSSHSASGAFDLGAVLFTALPFLVSWFAISPIMGSFSPDATASLSKSFSSTARGWALAVPVGCALRGAIKGYIPPTPFIIVTLISTLVLLGGTRAAYTAISAKLQDTE</sequence>
<reference evidence="2" key="1">
    <citation type="submission" date="2021-01" db="EMBL/GenBank/DDBJ databases">
        <authorList>
            <person name="Corre E."/>
            <person name="Pelletier E."/>
            <person name="Niang G."/>
            <person name="Scheremetjew M."/>
            <person name="Finn R."/>
            <person name="Kale V."/>
            <person name="Holt S."/>
            <person name="Cochrane G."/>
            <person name="Meng A."/>
            <person name="Brown T."/>
            <person name="Cohen L."/>
        </authorList>
    </citation>
    <scope>NUCLEOTIDE SEQUENCE</scope>
    <source>
        <strain evidence="2">CCMP2084</strain>
    </source>
</reference>
<evidence type="ECO:0000256" key="1">
    <source>
        <dbReference type="SAM" id="Phobius"/>
    </source>
</evidence>
<proteinExistence type="predicted"/>
<keyword evidence="1" id="KW-0812">Transmembrane</keyword>